<comment type="subcellular location">
    <subcellularLocation>
        <location evidence="1">Cytoplasm</location>
    </subcellularLocation>
</comment>
<protein>
    <submittedName>
        <fullName evidence="11">Fur family transcriptional regulator</fullName>
    </submittedName>
</protein>
<keyword evidence="9" id="KW-0238">DNA-binding</keyword>
<name>A0ABW4Q5A9_9MICC</name>
<evidence type="ECO:0000256" key="10">
    <source>
        <dbReference type="ARBA" id="ARBA00023163"/>
    </source>
</evidence>
<keyword evidence="12" id="KW-1185">Reference proteome</keyword>
<keyword evidence="7" id="KW-0408">Iron</keyword>
<dbReference type="Gene3D" id="3.30.1490.190">
    <property type="match status" value="1"/>
</dbReference>
<dbReference type="InterPro" id="IPR002481">
    <property type="entry name" value="FUR"/>
</dbReference>
<dbReference type="InterPro" id="IPR043135">
    <property type="entry name" value="Fur_C"/>
</dbReference>
<dbReference type="InterPro" id="IPR036390">
    <property type="entry name" value="WH_DNA-bd_sf"/>
</dbReference>
<evidence type="ECO:0000256" key="6">
    <source>
        <dbReference type="ARBA" id="ARBA00022833"/>
    </source>
</evidence>
<keyword evidence="8" id="KW-0805">Transcription regulation</keyword>
<gene>
    <name evidence="11" type="ORF">ACFSFX_04990</name>
</gene>
<dbReference type="SUPFAM" id="SSF46785">
    <property type="entry name" value="Winged helix' DNA-binding domain"/>
    <property type="match status" value="1"/>
</dbReference>
<keyword evidence="10" id="KW-0804">Transcription</keyword>
<evidence type="ECO:0000256" key="9">
    <source>
        <dbReference type="ARBA" id="ARBA00023125"/>
    </source>
</evidence>
<comment type="similarity">
    <text evidence="2">Belongs to the Fur family.</text>
</comment>
<evidence type="ECO:0000256" key="8">
    <source>
        <dbReference type="ARBA" id="ARBA00023015"/>
    </source>
</evidence>
<evidence type="ECO:0000256" key="5">
    <source>
        <dbReference type="ARBA" id="ARBA00022723"/>
    </source>
</evidence>
<dbReference type="Pfam" id="PF01475">
    <property type="entry name" value="FUR"/>
    <property type="match status" value="1"/>
</dbReference>
<evidence type="ECO:0000256" key="4">
    <source>
        <dbReference type="ARBA" id="ARBA00022491"/>
    </source>
</evidence>
<evidence type="ECO:0000313" key="12">
    <source>
        <dbReference type="Proteomes" id="UP001597307"/>
    </source>
</evidence>
<dbReference type="RefSeq" id="WP_343880460.1">
    <property type="nucleotide sequence ID" value="NZ_BAAAIJ010000047.1"/>
</dbReference>
<evidence type="ECO:0000256" key="7">
    <source>
        <dbReference type="ARBA" id="ARBA00023004"/>
    </source>
</evidence>
<sequence>MPQGTVSQTQADPLRAVISESGLKVTAPRVAVLEILQSAPHSSADQVFNEARKSLSKISAQTIYGILASFTGAGLVRRFDPPNSPALYECRVGDNHHHLSCVGCGLVQDVDCVIGEAPCLTPSDDSGFTIYSAEVTFNGLCRTCQTSGSPETG</sequence>
<evidence type="ECO:0000256" key="3">
    <source>
        <dbReference type="ARBA" id="ARBA00022490"/>
    </source>
</evidence>
<evidence type="ECO:0000256" key="1">
    <source>
        <dbReference type="ARBA" id="ARBA00004496"/>
    </source>
</evidence>
<accession>A0ABW4Q5A9</accession>
<keyword evidence="4" id="KW-0678">Repressor</keyword>
<dbReference type="InterPro" id="IPR036388">
    <property type="entry name" value="WH-like_DNA-bd_sf"/>
</dbReference>
<keyword evidence="6" id="KW-0862">Zinc</keyword>
<keyword evidence="5" id="KW-0479">Metal-binding</keyword>
<dbReference type="PANTHER" id="PTHR33202:SF18">
    <property type="entry name" value="TRANSCRIPTIONAL REGULATOR FURA"/>
    <property type="match status" value="1"/>
</dbReference>
<dbReference type="PANTHER" id="PTHR33202">
    <property type="entry name" value="ZINC UPTAKE REGULATION PROTEIN"/>
    <property type="match status" value="1"/>
</dbReference>
<organism evidence="11 12">
    <name type="scientific">Arthrobacter flavus</name>
    <dbReference type="NCBI Taxonomy" id="95172"/>
    <lineage>
        <taxon>Bacteria</taxon>
        <taxon>Bacillati</taxon>
        <taxon>Actinomycetota</taxon>
        <taxon>Actinomycetes</taxon>
        <taxon>Micrococcales</taxon>
        <taxon>Micrococcaceae</taxon>
        <taxon>Arthrobacter</taxon>
    </lineage>
</organism>
<keyword evidence="3" id="KW-0963">Cytoplasm</keyword>
<dbReference type="Gene3D" id="1.10.10.10">
    <property type="entry name" value="Winged helix-like DNA-binding domain superfamily/Winged helix DNA-binding domain"/>
    <property type="match status" value="1"/>
</dbReference>
<comment type="caution">
    <text evidence="11">The sequence shown here is derived from an EMBL/GenBank/DDBJ whole genome shotgun (WGS) entry which is preliminary data.</text>
</comment>
<dbReference type="CDD" id="cd07153">
    <property type="entry name" value="Fur_like"/>
    <property type="match status" value="1"/>
</dbReference>
<evidence type="ECO:0000313" key="11">
    <source>
        <dbReference type="EMBL" id="MFD1845948.1"/>
    </source>
</evidence>
<reference evidence="12" key="1">
    <citation type="journal article" date="2019" name="Int. J. Syst. Evol. Microbiol.">
        <title>The Global Catalogue of Microorganisms (GCM) 10K type strain sequencing project: providing services to taxonomists for standard genome sequencing and annotation.</title>
        <authorList>
            <consortium name="The Broad Institute Genomics Platform"/>
            <consortium name="The Broad Institute Genome Sequencing Center for Infectious Disease"/>
            <person name="Wu L."/>
            <person name="Ma J."/>
        </authorList>
    </citation>
    <scope>NUCLEOTIDE SEQUENCE [LARGE SCALE GENOMIC DNA]</scope>
    <source>
        <strain evidence="12">JCM 11496</strain>
    </source>
</reference>
<proteinExistence type="inferred from homology"/>
<dbReference type="Proteomes" id="UP001597307">
    <property type="component" value="Unassembled WGS sequence"/>
</dbReference>
<evidence type="ECO:0000256" key="2">
    <source>
        <dbReference type="ARBA" id="ARBA00007957"/>
    </source>
</evidence>
<dbReference type="EMBL" id="JBHUGA010000011">
    <property type="protein sequence ID" value="MFD1845948.1"/>
    <property type="molecule type" value="Genomic_DNA"/>
</dbReference>